<organism evidence="1 2">
    <name type="scientific">Symbiodinium necroappetens</name>
    <dbReference type="NCBI Taxonomy" id="1628268"/>
    <lineage>
        <taxon>Eukaryota</taxon>
        <taxon>Sar</taxon>
        <taxon>Alveolata</taxon>
        <taxon>Dinophyceae</taxon>
        <taxon>Suessiales</taxon>
        <taxon>Symbiodiniaceae</taxon>
        <taxon>Symbiodinium</taxon>
    </lineage>
</organism>
<protein>
    <submittedName>
        <fullName evidence="1">DHX57 protein</fullName>
    </submittedName>
</protein>
<dbReference type="EMBL" id="CAJNJA010031942">
    <property type="protein sequence ID" value="CAE7662269.1"/>
    <property type="molecule type" value="Genomic_DNA"/>
</dbReference>
<proteinExistence type="predicted"/>
<gene>
    <name evidence="1" type="primary">DHX57</name>
    <name evidence="1" type="ORF">SNEC2469_LOCUS18840</name>
</gene>
<comment type="caution">
    <text evidence="1">The sequence shown here is derived from an EMBL/GenBank/DDBJ whole genome shotgun (WGS) entry which is preliminary data.</text>
</comment>
<keyword evidence="2" id="KW-1185">Reference proteome</keyword>
<sequence>MHTNFVIEPGSEYCRKDVEPQMDYHEEEELRQAYEKPENADLVGTKLPRHVLQQLHRVDPEKINFELVAQVVRHIHTQVDPCKEGKS</sequence>
<dbReference type="Proteomes" id="UP000601435">
    <property type="component" value="Unassembled WGS sequence"/>
</dbReference>
<reference evidence="1" key="1">
    <citation type="submission" date="2021-02" db="EMBL/GenBank/DDBJ databases">
        <authorList>
            <person name="Dougan E. K."/>
            <person name="Rhodes N."/>
            <person name="Thang M."/>
            <person name="Chan C."/>
        </authorList>
    </citation>
    <scope>NUCLEOTIDE SEQUENCE</scope>
</reference>
<dbReference type="OrthoDB" id="436359at2759"/>
<dbReference type="AlphaFoldDB" id="A0A812VXC2"/>
<accession>A0A812VXC2</accession>
<evidence type="ECO:0000313" key="2">
    <source>
        <dbReference type="Proteomes" id="UP000601435"/>
    </source>
</evidence>
<name>A0A812VXC2_9DINO</name>
<evidence type="ECO:0000313" key="1">
    <source>
        <dbReference type="EMBL" id="CAE7662269.1"/>
    </source>
</evidence>
<feature type="non-terminal residue" evidence="1">
    <location>
        <position position="87"/>
    </location>
</feature>